<evidence type="ECO:0000259" key="6">
    <source>
        <dbReference type="Pfam" id="PF04389"/>
    </source>
</evidence>
<feature type="compositionally biased region" description="Basic and acidic residues" evidence="2">
    <location>
        <begin position="1"/>
        <end position="14"/>
    </location>
</feature>
<dbReference type="InterPro" id="IPR007365">
    <property type="entry name" value="TFR-like_dimer_dom"/>
</dbReference>
<dbReference type="SUPFAM" id="SSF52025">
    <property type="entry name" value="PA domain"/>
    <property type="match status" value="1"/>
</dbReference>
<name>A0A6A6RA31_9PEZI</name>
<keyword evidence="3" id="KW-0812">Transmembrane</keyword>
<evidence type="ECO:0000313" key="8">
    <source>
        <dbReference type="Proteomes" id="UP000799750"/>
    </source>
</evidence>
<dbReference type="Gene3D" id="3.50.30.30">
    <property type="match status" value="1"/>
</dbReference>
<dbReference type="CDD" id="cd08022">
    <property type="entry name" value="M28_PSMA_like"/>
    <property type="match status" value="1"/>
</dbReference>
<feature type="region of interest" description="Disordered" evidence="2">
    <location>
        <begin position="1"/>
        <end position="84"/>
    </location>
</feature>
<evidence type="ECO:0000256" key="1">
    <source>
        <dbReference type="ARBA" id="ARBA00005634"/>
    </source>
</evidence>
<dbReference type="CDD" id="cd02121">
    <property type="entry name" value="PA_GCPII_like"/>
    <property type="match status" value="1"/>
</dbReference>
<dbReference type="Gene3D" id="3.40.630.10">
    <property type="entry name" value="Zn peptidases"/>
    <property type="match status" value="1"/>
</dbReference>
<evidence type="ECO:0000259" key="5">
    <source>
        <dbReference type="Pfam" id="PF04253"/>
    </source>
</evidence>
<keyword evidence="8" id="KW-1185">Reference proteome</keyword>
<dbReference type="Pfam" id="PF04389">
    <property type="entry name" value="Peptidase_M28"/>
    <property type="match status" value="1"/>
</dbReference>
<dbReference type="OrthoDB" id="5841748at2759"/>
<dbReference type="SUPFAM" id="SSF53187">
    <property type="entry name" value="Zn-dependent exopeptidases"/>
    <property type="match status" value="1"/>
</dbReference>
<feature type="domain" description="Transferrin receptor-like dimerisation" evidence="5">
    <location>
        <begin position="758"/>
        <end position="889"/>
    </location>
</feature>
<dbReference type="Proteomes" id="UP000799750">
    <property type="component" value="Unassembled WGS sequence"/>
</dbReference>
<sequence>MVDEKHLYDAHEHLPIPTYEEATSSRPPSSQSRLGPSEISDDSERQGLLGSSVASTSTSRRRNGYHAPSVQSVRSSEDSDDDLDLPEVMADAEEGALRRDIEEMDFLDAEAAEDGAARRARMRLTLSKRFSSLTTKWKWPAFNFSIPWPKFEWLTDRLPRIPEQYRPGWSVIARLLGLFIIVSLIYLLFVSEVLPVGNNAFGQPFNPEWVRSFAQGSVKKERIVENLRHITSYDHVAGSEGSLYLGKWIEGRFRAAGMDNIDHDFFHVYLNYPKEGGRRVAIIDPPDMAWEAKLEEESVYEHPTPEQQQTPVFHGLSKSGNATGPLIYANYGSKEDFKRLADSHIDVTGSIILVRYGGTQTDRGMKVKAAQDAGASGCLIYSDPQEDGFIKGAPWPNGRWRPRDSVQRGTVALTSWIAGDVLTPGYASTMEADRISKDGNPALVKIPSLPLSWSDAQKLLAALKGHGEKLPAEWIGGVPDIAEWWSGDKTSPKVLLQNIQDESDKQLIYNVMGTFEGIESKEKKIIVGNHRDSWCFGAVDPGSGTAVMLEVIDILGALRATGWRPLRTIEFASWDAEEYNLIGSTEYVESRMDALRADAIAYINVDVGVSGDELYADGSPLFKHAWLRVLNRVADPVHNKTLREVWDQTGSKLGGLGAGSDYVAFQDMAGCSSIDFGFKGPEYPYHSCYETFELLERFIDPHFNLHRTLAELWVLLILELAQEPIMPYNMDDYAAAIKGYVDDLEKFARSIGNDDFNAMPLQKASSKFEKNAKEFTNWEDFWSGQVYGTGGGFESNTLMVHRLAFNAKMSDFESHLLDLPQGRSDKKPHGIPGREQYKHILFAPDASGSGYDAAFFPFVRDALDARDWKLAQQQVQKSADILGRAADSLLH</sequence>
<feature type="domain" description="PA" evidence="4">
    <location>
        <begin position="323"/>
        <end position="390"/>
    </location>
</feature>
<dbReference type="Pfam" id="PF02225">
    <property type="entry name" value="PA"/>
    <property type="match status" value="1"/>
</dbReference>
<evidence type="ECO:0000256" key="2">
    <source>
        <dbReference type="SAM" id="MobiDB-lite"/>
    </source>
</evidence>
<evidence type="ECO:0000313" key="7">
    <source>
        <dbReference type="EMBL" id="KAF2500347.1"/>
    </source>
</evidence>
<dbReference type="PANTHER" id="PTHR10404:SF71">
    <property type="entry name" value="CARBOXYPEPTIDASE TRE2, PUTATIVE (AFU_ORTHOLOGUE AFUA_3G10650)-RELATED"/>
    <property type="match status" value="1"/>
</dbReference>
<feature type="transmembrane region" description="Helical" evidence="3">
    <location>
        <begin position="171"/>
        <end position="189"/>
    </location>
</feature>
<keyword evidence="3" id="KW-0472">Membrane</keyword>
<dbReference type="InterPro" id="IPR046450">
    <property type="entry name" value="PA_dom_sf"/>
</dbReference>
<dbReference type="Gene3D" id="1.20.930.40">
    <property type="entry name" value="Transferrin receptor-like, dimerisation domain"/>
    <property type="match status" value="1"/>
</dbReference>
<dbReference type="EMBL" id="MU004183">
    <property type="protein sequence ID" value="KAF2500347.1"/>
    <property type="molecule type" value="Genomic_DNA"/>
</dbReference>
<keyword evidence="3" id="KW-1133">Transmembrane helix</keyword>
<gene>
    <name evidence="7" type="ORF">BU16DRAFT_523150</name>
</gene>
<dbReference type="InterPro" id="IPR003137">
    <property type="entry name" value="PA_domain"/>
</dbReference>
<dbReference type="SUPFAM" id="SSF47672">
    <property type="entry name" value="Transferrin receptor-like dimerisation domain"/>
    <property type="match status" value="1"/>
</dbReference>
<feature type="compositionally biased region" description="Polar residues" evidence="2">
    <location>
        <begin position="21"/>
        <end position="34"/>
    </location>
</feature>
<dbReference type="InterPro" id="IPR007484">
    <property type="entry name" value="Peptidase_M28"/>
</dbReference>
<evidence type="ECO:0000259" key="4">
    <source>
        <dbReference type="Pfam" id="PF02225"/>
    </source>
</evidence>
<feature type="domain" description="Peptidase M28" evidence="6">
    <location>
        <begin position="510"/>
        <end position="693"/>
    </location>
</feature>
<dbReference type="Pfam" id="PF04253">
    <property type="entry name" value="TFR_dimer"/>
    <property type="match status" value="1"/>
</dbReference>
<dbReference type="AlphaFoldDB" id="A0A6A6RA31"/>
<dbReference type="PANTHER" id="PTHR10404">
    <property type="entry name" value="N-ACETYLATED-ALPHA-LINKED ACIDIC DIPEPTIDASE"/>
    <property type="match status" value="1"/>
</dbReference>
<dbReference type="FunFam" id="3.40.630.10:FF:000101">
    <property type="entry name" value="N-acetylated alpha-linked acidic dipeptidase like 1"/>
    <property type="match status" value="1"/>
</dbReference>
<dbReference type="InterPro" id="IPR039373">
    <property type="entry name" value="Peptidase_M28B"/>
</dbReference>
<dbReference type="InterPro" id="IPR036757">
    <property type="entry name" value="TFR-like_dimer_dom_sf"/>
</dbReference>
<accession>A0A6A6RA31</accession>
<evidence type="ECO:0000256" key="3">
    <source>
        <dbReference type="SAM" id="Phobius"/>
    </source>
</evidence>
<protein>
    <submittedName>
        <fullName evidence="7">N-acetylated-alpha-linked acidic dipeptidase 2</fullName>
    </submittedName>
</protein>
<proteinExistence type="inferred from homology"/>
<organism evidence="7 8">
    <name type="scientific">Lophium mytilinum</name>
    <dbReference type="NCBI Taxonomy" id="390894"/>
    <lineage>
        <taxon>Eukaryota</taxon>
        <taxon>Fungi</taxon>
        <taxon>Dikarya</taxon>
        <taxon>Ascomycota</taxon>
        <taxon>Pezizomycotina</taxon>
        <taxon>Dothideomycetes</taxon>
        <taxon>Pleosporomycetidae</taxon>
        <taxon>Mytilinidiales</taxon>
        <taxon>Mytilinidiaceae</taxon>
        <taxon>Lophium</taxon>
    </lineage>
</organism>
<dbReference type="GO" id="GO:0004180">
    <property type="term" value="F:carboxypeptidase activity"/>
    <property type="evidence" value="ECO:0007669"/>
    <property type="project" value="TreeGrafter"/>
</dbReference>
<comment type="similarity">
    <text evidence="1">Belongs to the peptidase M28 family. M28B subfamily.</text>
</comment>
<reference evidence="7" key="1">
    <citation type="journal article" date="2020" name="Stud. Mycol.">
        <title>101 Dothideomycetes genomes: a test case for predicting lifestyles and emergence of pathogens.</title>
        <authorList>
            <person name="Haridas S."/>
            <person name="Albert R."/>
            <person name="Binder M."/>
            <person name="Bloem J."/>
            <person name="Labutti K."/>
            <person name="Salamov A."/>
            <person name="Andreopoulos B."/>
            <person name="Baker S."/>
            <person name="Barry K."/>
            <person name="Bills G."/>
            <person name="Bluhm B."/>
            <person name="Cannon C."/>
            <person name="Castanera R."/>
            <person name="Culley D."/>
            <person name="Daum C."/>
            <person name="Ezra D."/>
            <person name="Gonzalez J."/>
            <person name="Henrissat B."/>
            <person name="Kuo A."/>
            <person name="Liang C."/>
            <person name="Lipzen A."/>
            <person name="Lutzoni F."/>
            <person name="Magnuson J."/>
            <person name="Mondo S."/>
            <person name="Nolan M."/>
            <person name="Ohm R."/>
            <person name="Pangilinan J."/>
            <person name="Park H.-J."/>
            <person name="Ramirez L."/>
            <person name="Alfaro M."/>
            <person name="Sun H."/>
            <person name="Tritt A."/>
            <person name="Yoshinaga Y."/>
            <person name="Zwiers L.-H."/>
            <person name="Turgeon B."/>
            <person name="Goodwin S."/>
            <person name="Spatafora J."/>
            <person name="Crous P."/>
            <person name="Grigoriev I."/>
        </authorList>
    </citation>
    <scope>NUCLEOTIDE SEQUENCE</scope>
    <source>
        <strain evidence="7">CBS 269.34</strain>
    </source>
</reference>